<keyword evidence="2" id="KW-0378">Hydrolase</keyword>
<dbReference type="InterPro" id="IPR019800">
    <property type="entry name" value="Glyco_hydro_3_AS"/>
</dbReference>
<dbReference type="Pfam" id="PF00933">
    <property type="entry name" value="Glyco_hydro_3"/>
    <property type="match status" value="1"/>
</dbReference>
<dbReference type="InterPro" id="IPR036962">
    <property type="entry name" value="Glyco_hydro_3_N_sf"/>
</dbReference>
<evidence type="ECO:0000256" key="2">
    <source>
        <dbReference type="ARBA" id="ARBA00022801"/>
    </source>
</evidence>
<dbReference type="PANTHER" id="PTHR30480:SF16">
    <property type="entry name" value="GLYCOSIDE HYDROLASE FAMILY 3 DOMAIN PROTEIN"/>
    <property type="match status" value="1"/>
</dbReference>
<dbReference type="InterPro" id="IPR017853">
    <property type="entry name" value="GH"/>
</dbReference>
<reference evidence="5" key="1">
    <citation type="submission" date="2018-05" db="EMBL/GenBank/DDBJ databases">
        <authorList>
            <person name="Lanie J.A."/>
            <person name="Ng W.-L."/>
            <person name="Kazmierczak K.M."/>
            <person name="Andrzejewski T.M."/>
            <person name="Davidsen T.M."/>
            <person name="Wayne K.J."/>
            <person name="Tettelin H."/>
            <person name="Glass J.I."/>
            <person name="Rusch D."/>
            <person name="Podicherti R."/>
            <person name="Tsui H.-C.T."/>
            <person name="Winkler M.E."/>
        </authorList>
    </citation>
    <scope>NUCLEOTIDE SEQUENCE</scope>
</reference>
<feature type="domain" description="Glycoside hydrolase family 3 N-terminal" evidence="4">
    <location>
        <begin position="9"/>
        <end position="252"/>
    </location>
</feature>
<feature type="non-terminal residue" evidence="5">
    <location>
        <position position="298"/>
    </location>
</feature>
<dbReference type="GO" id="GO:0009254">
    <property type="term" value="P:peptidoglycan turnover"/>
    <property type="evidence" value="ECO:0007669"/>
    <property type="project" value="TreeGrafter"/>
</dbReference>
<keyword evidence="3" id="KW-0326">Glycosidase</keyword>
<protein>
    <recommendedName>
        <fullName evidence="4">Glycoside hydrolase family 3 N-terminal domain-containing protein</fullName>
    </recommendedName>
</protein>
<dbReference type="PANTHER" id="PTHR30480">
    <property type="entry name" value="BETA-HEXOSAMINIDASE-RELATED"/>
    <property type="match status" value="1"/>
</dbReference>
<dbReference type="SUPFAM" id="SSF51445">
    <property type="entry name" value="(Trans)glycosidases"/>
    <property type="match status" value="1"/>
</dbReference>
<dbReference type="GO" id="GO:0004553">
    <property type="term" value="F:hydrolase activity, hydrolyzing O-glycosyl compounds"/>
    <property type="evidence" value="ECO:0007669"/>
    <property type="project" value="InterPro"/>
</dbReference>
<dbReference type="EMBL" id="UINC01061427">
    <property type="protein sequence ID" value="SVB86986.1"/>
    <property type="molecule type" value="Genomic_DNA"/>
</dbReference>
<gene>
    <name evidence="5" type="ORF">METZ01_LOCUS239840</name>
</gene>
<evidence type="ECO:0000256" key="3">
    <source>
        <dbReference type="ARBA" id="ARBA00023295"/>
    </source>
</evidence>
<dbReference type="GO" id="GO:0005975">
    <property type="term" value="P:carbohydrate metabolic process"/>
    <property type="evidence" value="ECO:0007669"/>
    <property type="project" value="InterPro"/>
</dbReference>
<dbReference type="PROSITE" id="PS00775">
    <property type="entry name" value="GLYCOSYL_HYDROL_F3"/>
    <property type="match status" value="1"/>
</dbReference>
<proteinExistence type="inferred from homology"/>
<dbReference type="InterPro" id="IPR001764">
    <property type="entry name" value="Glyco_hydro_3_N"/>
</dbReference>
<evidence type="ECO:0000256" key="1">
    <source>
        <dbReference type="ARBA" id="ARBA00005336"/>
    </source>
</evidence>
<dbReference type="Gene3D" id="3.20.20.300">
    <property type="entry name" value="Glycoside hydrolase, family 3, N-terminal domain"/>
    <property type="match status" value="1"/>
</dbReference>
<accession>A0A382HI72</accession>
<dbReference type="AlphaFoldDB" id="A0A382HI72"/>
<evidence type="ECO:0000313" key="5">
    <source>
        <dbReference type="EMBL" id="SVB86986.1"/>
    </source>
</evidence>
<dbReference type="InterPro" id="IPR050226">
    <property type="entry name" value="NagZ_Beta-hexosaminidase"/>
</dbReference>
<name>A0A382HI72_9ZZZZ</name>
<comment type="similarity">
    <text evidence="1">Belongs to the glycosyl hydrolase 3 family.</text>
</comment>
<evidence type="ECO:0000259" key="4">
    <source>
        <dbReference type="Pfam" id="PF00933"/>
    </source>
</evidence>
<organism evidence="5">
    <name type="scientific">marine metagenome</name>
    <dbReference type="NCBI Taxonomy" id="408172"/>
    <lineage>
        <taxon>unclassified sequences</taxon>
        <taxon>metagenomes</taxon>
        <taxon>ecological metagenomes</taxon>
    </lineage>
</organism>
<sequence length="298" mass="33154">MAEDSSPGPGNLALGSSNDPELTGKRYHHLAEELSACGLNLVFAPCSDVNTNPSNAIIGMRSFGTKAEHVGLHVAAAVRGVQAGGIFPTLKHFPGHGDTYVDSHRDLPTVSRSEKEVRSIDLVPFSEGIKAGVELVMTSHICFESLDAQKPATFSSLILQKILREEMGFQGVIISDSMNMHALQKHYDPIDASVEALRAGVDLIMLAEEHYDHDKEYQNRQRNLVEGVKEAIRHGKIAKERIQEALSRVRRLREKISSQPNRELKSKQWISSSYESAEKALRILQKHPHWQRPILKSK</sequence>